<dbReference type="GO" id="GO:0007030">
    <property type="term" value="P:Golgi organization"/>
    <property type="evidence" value="ECO:0007669"/>
    <property type="project" value="TreeGrafter"/>
</dbReference>
<protein>
    <submittedName>
        <fullName evidence="1">Unnamed protein product</fullName>
    </submittedName>
</protein>
<accession>A0A9W6T189</accession>
<organism evidence="1 2">
    <name type="scientific">Candida boidinii</name>
    <name type="common">Yeast</name>
    <dbReference type="NCBI Taxonomy" id="5477"/>
    <lineage>
        <taxon>Eukaryota</taxon>
        <taxon>Fungi</taxon>
        <taxon>Dikarya</taxon>
        <taxon>Ascomycota</taxon>
        <taxon>Saccharomycotina</taxon>
        <taxon>Pichiomycetes</taxon>
        <taxon>Pichiales</taxon>
        <taxon>Pichiaceae</taxon>
        <taxon>Ogataea</taxon>
        <taxon>Ogataea/Candida clade</taxon>
    </lineage>
</organism>
<dbReference type="PANTHER" id="PTHR17985">
    <property type="entry name" value="SER/THR-RICH PROTEIN T10 IN DGCR REGION"/>
    <property type="match status" value="1"/>
</dbReference>
<dbReference type="GO" id="GO:0009306">
    <property type="term" value="P:protein secretion"/>
    <property type="evidence" value="ECO:0007669"/>
    <property type="project" value="TreeGrafter"/>
</dbReference>
<name>A0A9W6T189_CANBO</name>
<evidence type="ECO:0000313" key="2">
    <source>
        <dbReference type="Proteomes" id="UP001165120"/>
    </source>
</evidence>
<dbReference type="AlphaFoldDB" id="A0A9W6T189"/>
<proteinExistence type="predicted"/>
<comment type="caution">
    <text evidence="1">The sequence shown here is derived from an EMBL/GenBank/DDBJ whole genome shotgun (WGS) entry which is preliminary data.</text>
</comment>
<dbReference type="GO" id="GO:0005794">
    <property type="term" value="C:Golgi apparatus"/>
    <property type="evidence" value="ECO:0007669"/>
    <property type="project" value="TreeGrafter"/>
</dbReference>
<reference evidence="1" key="1">
    <citation type="submission" date="2023-04" db="EMBL/GenBank/DDBJ databases">
        <title>Candida boidinii NBRC 10035.</title>
        <authorList>
            <person name="Ichikawa N."/>
            <person name="Sato H."/>
            <person name="Tonouchi N."/>
        </authorList>
    </citation>
    <scope>NUCLEOTIDE SEQUENCE</scope>
    <source>
        <strain evidence="1">NBRC 10035</strain>
    </source>
</reference>
<dbReference type="Pfam" id="PF05742">
    <property type="entry name" value="TANGO2"/>
    <property type="match status" value="2"/>
</dbReference>
<dbReference type="EMBL" id="BSXN01001570">
    <property type="protein sequence ID" value="GME73622.1"/>
    <property type="molecule type" value="Genomic_DNA"/>
</dbReference>
<dbReference type="PANTHER" id="PTHR17985:SF8">
    <property type="entry name" value="TRANSPORT AND GOLGI ORGANIZATION PROTEIN 2 HOMOLOG"/>
    <property type="match status" value="1"/>
</dbReference>
<gene>
    <name evidence="1" type="ORF">Cboi02_000411400</name>
</gene>
<dbReference type="InterPro" id="IPR008551">
    <property type="entry name" value="TANGO2"/>
</dbReference>
<keyword evidence="2" id="KW-1185">Reference proteome</keyword>
<dbReference type="Proteomes" id="UP001165120">
    <property type="component" value="Unassembled WGS sequence"/>
</dbReference>
<evidence type="ECO:0000313" key="1">
    <source>
        <dbReference type="EMBL" id="GME73622.1"/>
    </source>
</evidence>
<sequence length="387" mass="44128">MCILIASCLHPDYPLILLSNRDEYFSRSTQLAQFIESTPNSTAATAAIDIGNSHSEKIVNGNSEGVKLISETVANHDINGEITKTKAKTVTDQQQHSPLATPQTTTYNNTNAETTRLLMPYDLQREEHGTWIGVNSNGKICVLVNYREPFRANASSKISRGSIPLEFLNSDLSTHEWENYIRNKTENFKLIGGFSFFYGDLKYNPIIKNIEPFKIISNRCDYSLDVFQNRLSLDSSIKINEEKLTIALSNSRYDEPWPKIQLGKNKLNSVISESIEKNWDQDKLVDSLFESLSVKVPNNNWEHLSYEEAFLQMKQTIFVPPVRTNSEFSKYYGTRTQTVILVDKSGELTYIEKNLHSTDDLSELPKINKFKFKINNWVDINNISSSL</sequence>